<dbReference type="AlphaFoldDB" id="A0A3D8JBT5"/>
<dbReference type="Gene3D" id="3.90.1150.10">
    <property type="entry name" value="Aspartate Aminotransferase, domain 1"/>
    <property type="match status" value="1"/>
</dbReference>
<keyword evidence="3" id="KW-0663">Pyridoxal phosphate</keyword>
<dbReference type="InterPro" id="IPR015424">
    <property type="entry name" value="PyrdxlP-dep_Trfase"/>
</dbReference>
<dbReference type="RefSeq" id="WP_115578416.1">
    <property type="nucleotide sequence ID" value="NZ_NXLX01000002.1"/>
</dbReference>
<evidence type="ECO:0000256" key="2">
    <source>
        <dbReference type="ARBA" id="ARBA00022679"/>
    </source>
</evidence>
<evidence type="ECO:0000313" key="6">
    <source>
        <dbReference type="EMBL" id="RDU74361.1"/>
    </source>
</evidence>
<keyword evidence="4" id="KW-0472">Membrane</keyword>
<gene>
    <name evidence="6" type="ORF">CQA57_01205</name>
</gene>
<dbReference type="InterPro" id="IPR004839">
    <property type="entry name" value="Aminotransferase_I/II_large"/>
</dbReference>
<keyword evidence="4" id="KW-0812">Transmembrane</keyword>
<dbReference type="InterPro" id="IPR015422">
    <property type="entry name" value="PyrdxlP-dep_Trfase_small"/>
</dbReference>
<dbReference type="EMBL" id="NXLX01000002">
    <property type="protein sequence ID" value="RDU74361.1"/>
    <property type="molecule type" value="Genomic_DNA"/>
</dbReference>
<dbReference type="SUPFAM" id="SSF53383">
    <property type="entry name" value="PLP-dependent transferases"/>
    <property type="match status" value="1"/>
</dbReference>
<reference evidence="6 7" key="1">
    <citation type="submission" date="2018-04" db="EMBL/GenBank/DDBJ databases">
        <title>Novel Campyloabacter and Helicobacter Species and Strains.</title>
        <authorList>
            <person name="Mannion A.J."/>
            <person name="Shen Z."/>
            <person name="Fox J.G."/>
        </authorList>
    </citation>
    <scope>NUCLEOTIDE SEQUENCE [LARGE SCALE GENOMIC DNA]</scope>
    <source>
        <strain evidence="6 7">MIT 04-9362</strain>
    </source>
</reference>
<evidence type="ECO:0000259" key="5">
    <source>
        <dbReference type="Pfam" id="PF00155"/>
    </source>
</evidence>
<keyword evidence="2" id="KW-0808">Transferase</keyword>
<evidence type="ECO:0000256" key="1">
    <source>
        <dbReference type="ARBA" id="ARBA00001933"/>
    </source>
</evidence>
<dbReference type="InterPro" id="IPR050087">
    <property type="entry name" value="AON_synthase_class-II"/>
</dbReference>
<dbReference type="Gene3D" id="3.40.640.10">
    <property type="entry name" value="Type I PLP-dependent aspartate aminotransferase-like (Major domain)"/>
    <property type="match status" value="1"/>
</dbReference>
<feature type="domain" description="Aminotransferase class I/classII large" evidence="5">
    <location>
        <begin position="38"/>
        <end position="382"/>
    </location>
</feature>
<keyword evidence="4" id="KW-1133">Transmembrane helix</keyword>
<accession>A0A3D8JBT5</accession>
<dbReference type="Pfam" id="PF00155">
    <property type="entry name" value="Aminotran_1_2"/>
    <property type="match status" value="1"/>
</dbReference>
<comment type="caution">
    <text evidence="6">The sequence shown here is derived from an EMBL/GenBank/DDBJ whole genome shotgun (WGS) entry which is preliminary data.</text>
</comment>
<keyword evidence="7" id="KW-1185">Reference proteome</keyword>
<dbReference type="InterPro" id="IPR015421">
    <property type="entry name" value="PyrdxlP-dep_Trfase_major"/>
</dbReference>
<proteinExistence type="predicted"/>
<dbReference type="PANTHER" id="PTHR13693:SF100">
    <property type="entry name" value="8-AMINO-7-OXONONANOATE SYNTHASE"/>
    <property type="match status" value="1"/>
</dbReference>
<dbReference type="GO" id="GO:0009102">
    <property type="term" value="P:biotin biosynthetic process"/>
    <property type="evidence" value="ECO:0007669"/>
    <property type="project" value="TreeGrafter"/>
</dbReference>
<name>A0A3D8JBT5_9HELI</name>
<dbReference type="PANTHER" id="PTHR13693">
    <property type="entry name" value="CLASS II AMINOTRANSFERASE/8-AMINO-7-OXONONANOATE SYNTHASE"/>
    <property type="match status" value="1"/>
</dbReference>
<evidence type="ECO:0000256" key="3">
    <source>
        <dbReference type="ARBA" id="ARBA00022898"/>
    </source>
</evidence>
<dbReference type="Proteomes" id="UP000256695">
    <property type="component" value="Unassembled WGS sequence"/>
</dbReference>
<organism evidence="6 7">
    <name type="scientific">Helicobacter anseris</name>
    <dbReference type="NCBI Taxonomy" id="375926"/>
    <lineage>
        <taxon>Bacteria</taxon>
        <taxon>Pseudomonadati</taxon>
        <taxon>Campylobacterota</taxon>
        <taxon>Epsilonproteobacteria</taxon>
        <taxon>Campylobacterales</taxon>
        <taxon>Helicobacteraceae</taxon>
        <taxon>Helicobacter</taxon>
    </lineage>
</organism>
<protein>
    <submittedName>
        <fullName evidence="6">8-amino-7-oxononanoate synthase</fullName>
    </submittedName>
</protein>
<dbReference type="OrthoDB" id="9807157at2"/>
<sequence>MHQKIKHILQELQNSSNYRTLTPMQHQQEKIIISNQMLINLASNDYLGIAQDRDFINSFYQQVDLTQTPLSSASSRSLSGNFKIFEDFEKYLNMLYSPKKALIFNSGYHANLGIIDALAQIPNTLFLADSFVHASIFDGLRISRAKFKRFAHNNMQELESLLKEFHGTYEHIIILSEGLFSMDGDFCNINKLIEFKKIYKNVLIYIDEAHSIGTYGQELLGLCKDLKVLDSVDFLILAFGKAIGSCGGCVLCDDIFRQYFINKARTLIYSTAIAPISIAFCLFVFKNLPHLVDRQNKLHNLSNFLRKELLNRKMDFIGDSHIISLMTYENKKALDLSEKLFKYGFFAPAIKYPSVPENQARIRISLNANLNEDILQNLLEALCK</sequence>
<evidence type="ECO:0000313" key="7">
    <source>
        <dbReference type="Proteomes" id="UP000256695"/>
    </source>
</evidence>
<dbReference type="GO" id="GO:0008710">
    <property type="term" value="F:8-amino-7-oxononanoate synthase activity"/>
    <property type="evidence" value="ECO:0007669"/>
    <property type="project" value="TreeGrafter"/>
</dbReference>
<feature type="transmembrane region" description="Helical" evidence="4">
    <location>
        <begin position="266"/>
        <end position="285"/>
    </location>
</feature>
<comment type="cofactor">
    <cofactor evidence="1">
        <name>pyridoxal 5'-phosphate</name>
        <dbReference type="ChEBI" id="CHEBI:597326"/>
    </cofactor>
</comment>
<dbReference type="GO" id="GO:0030170">
    <property type="term" value="F:pyridoxal phosphate binding"/>
    <property type="evidence" value="ECO:0007669"/>
    <property type="project" value="InterPro"/>
</dbReference>
<evidence type="ECO:0000256" key="4">
    <source>
        <dbReference type="SAM" id="Phobius"/>
    </source>
</evidence>